<dbReference type="EMBL" id="PEBX01000145">
    <property type="protein sequence ID" value="PTQ55298.1"/>
    <property type="molecule type" value="Genomic_DNA"/>
</dbReference>
<keyword evidence="1" id="KW-0378">Hydrolase</keyword>
<dbReference type="Proteomes" id="UP000244338">
    <property type="component" value="Unassembled WGS sequence"/>
</dbReference>
<sequence length="191" mass="20878">MSAPVSFYPRPSRMELSEQVNALLTHEPWVFVCIGSDRSTGDAFGPLVGSELMRYFPDMPVYGSLDEPVHALNLESVLNHIASHHPGARIFAVDAALGEKTLLGTLTVAKGPVFPGRGVEKNLPAVGDAHLTAVVNLSGWHPFWMLQHTRLSHVWKLARHAAGAMALAWARHQLTYFPDAAHSPRPSTYPS</sequence>
<keyword evidence="1" id="KW-0645">Protease</keyword>
<dbReference type="GO" id="GO:0008233">
    <property type="term" value="F:peptidase activity"/>
    <property type="evidence" value="ECO:0007669"/>
    <property type="project" value="UniProtKB-KW"/>
</dbReference>
<evidence type="ECO:0000313" key="1">
    <source>
        <dbReference type="EMBL" id="PTQ55298.1"/>
    </source>
</evidence>
<proteinExistence type="predicted"/>
<comment type="caution">
    <text evidence="1">The sequence shown here is derived from an EMBL/GenBank/DDBJ whole genome shotgun (WGS) entry which is preliminary data.</text>
</comment>
<dbReference type="AlphaFoldDB" id="A0A2R6XY00"/>
<dbReference type="GO" id="GO:0006508">
    <property type="term" value="P:proteolysis"/>
    <property type="evidence" value="ECO:0007669"/>
    <property type="project" value="UniProtKB-KW"/>
</dbReference>
<dbReference type="Pfam" id="PF06866">
    <property type="entry name" value="DUF1256"/>
    <property type="match status" value="1"/>
</dbReference>
<gene>
    <name evidence="1" type="ORF">BSOLF_2517</name>
</gene>
<evidence type="ECO:0000313" key="2">
    <source>
        <dbReference type="Proteomes" id="UP000244338"/>
    </source>
</evidence>
<accession>A0A2R6XY00</accession>
<name>A0A2R6XY00_9BACL</name>
<dbReference type="SUPFAM" id="SSF53163">
    <property type="entry name" value="HybD-like"/>
    <property type="match status" value="1"/>
</dbReference>
<dbReference type="NCBIfam" id="TIGR02841">
    <property type="entry name" value="spore_YyaC"/>
    <property type="match status" value="1"/>
</dbReference>
<dbReference type="InterPro" id="IPR023430">
    <property type="entry name" value="Pept_HybD-like_dom_sf"/>
</dbReference>
<organism evidence="1 2">
    <name type="scientific">Candidatus Carbonibacillus altaicus</name>
    <dbReference type="NCBI Taxonomy" id="2163959"/>
    <lineage>
        <taxon>Bacteria</taxon>
        <taxon>Bacillati</taxon>
        <taxon>Bacillota</taxon>
        <taxon>Bacilli</taxon>
        <taxon>Bacillales</taxon>
        <taxon>Candidatus Carbonibacillus</taxon>
    </lineage>
</organism>
<dbReference type="InterPro" id="IPR009665">
    <property type="entry name" value="YyaC"/>
</dbReference>
<reference evidence="2" key="1">
    <citation type="journal article" date="2018" name="Sci. Rep.">
        <title>Lignite coal burning seam in the remote Altai Mountains harbors a hydrogen-driven thermophilic microbial community.</title>
        <authorList>
            <person name="Kadnikov V.V."/>
            <person name="Mardanov A.V."/>
            <person name="Ivasenko D.A."/>
            <person name="Antsiferov D.V."/>
            <person name="Beletsky A.V."/>
            <person name="Karnachuk O.V."/>
            <person name="Ravin N.V."/>
        </authorList>
    </citation>
    <scope>NUCLEOTIDE SEQUENCE [LARGE SCALE GENOMIC DNA]</scope>
</reference>
<protein>
    <submittedName>
        <fullName evidence="1">Spore protease GPR related protein</fullName>
    </submittedName>
</protein>